<dbReference type="GO" id="GO:0004497">
    <property type="term" value="F:monooxygenase activity"/>
    <property type="evidence" value="ECO:0007669"/>
    <property type="project" value="UniProtKB-ARBA"/>
</dbReference>
<gene>
    <name evidence="8" type="primary">rphG</name>
</gene>
<protein>
    <submittedName>
        <fullName evidence="8">Putative oxygenase</fullName>
    </submittedName>
</protein>
<sequence>MIPNQWYAILLSGDVKKNKPHKTRRMGENLVVWRDIEGKVVCQQARCPHKGANLADGRVMGNSVECPYHGFRFDPSGQCVAVPCLGTEARIPPSMRVKSYPVREHLGLIWMWWGEDREVLPDLPIPQEVAEKEKEGTYATMRWTRPVHYTRYIESTLEFYHITFVHRGHWFNSIDYLFLYGTPAKLGLDGRKRYLAATKVENNHLEVDGTTLRYSYDHLEEGTKANCNHYDVIFQFPHMTHVANKQFEVTAWFAPIDDHNTEFILRWYEFPRLRGMLRAERLRRLFPAAGLYMEKWIQDMQDVRVIQGQQPQITQRGASKFVAVDELNAKYVSMRAQLIAEANAGTAGDGKDSAGRDGRELRAAVPGGTGASTNGHTNGHRNGQSNGHSNGAVRAAANGSADGSANGSNGTGRKVKRATASGTPAEPDTARGGADIAASA</sequence>
<dbReference type="GO" id="GO:0005506">
    <property type="term" value="F:iron ion binding"/>
    <property type="evidence" value="ECO:0007669"/>
    <property type="project" value="InterPro"/>
</dbReference>
<dbReference type="PANTHER" id="PTHR21266">
    <property type="entry name" value="IRON-SULFUR DOMAIN CONTAINING PROTEIN"/>
    <property type="match status" value="1"/>
</dbReference>
<dbReference type="InterPro" id="IPR015879">
    <property type="entry name" value="Ring_hydroxy_dOase_asu_C_dom"/>
</dbReference>
<feature type="compositionally biased region" description="Basic and acidic residues" evidence="6">
    <location>
        <begin position="349"/>
        <end position="362"/>
    </location>
</feature>
<dbReference type="CDD" id="cd03469">
    <property type="entry name" value="Rieske_RO_Alpha_N"/>
    <property type="match status" value="1"/>
</dbReference>
<evidence type="ECO:0000256" key="2">
    <source>
        <dbReference type="ARBA" id="ARBA00022723"/>
    </source>
</evidence>
<dbReference type="AlphaFoldDB" id="B6VRR6"/>
<dbReference type="Pfam" id="PF00355">
    <property type="entry name" value="Rieske"/>
    <property type="match status" value="1"/>
</dbReference>
<dbReference type="PANTHER" id="PTHR21266:SF59">
    <property type="entry name" value="BLR4922 PROTEIN"/>
    <property type="match status" value="1"/>
</dbReference>
<evidence type="ECO:0000313" key="8">
    <source>
        <dbReference type="EMBL" id="BAG84256.2"/>
    </source>
</evidence>
<dbReference type="Gene3D" id="2.102.10.10">
    <property type="entry name" value="Rieske [2Fe-2S] iron-sulphur domain"/>
    <property type="match status" value="1"/>
</dbReference>
<keyword evidence="4" id="KW-0408">Iron</keyword>
<dbReference type="SUPFAM" id="SSF50022">
    <property type="entry name" value="ISP domain"/>
    <property type="match status" value="1"/>
</dbReference>
<dbReference type="SUPFAM" id="SSF55961">
    <property type="entry name" value="Bet v1-like"/>
    <property type="match status" value="1"/>
</dbReference>
<dbReference type="InterPro" id="IPR036922">
    <property type="entry name" value="Rieske_2Fe-2S_sf"/>
</dbReference>
<dbReference type="InterPro" id="IPR050584">
    <property type="entry name" value="Cholesterol_7-desaturase"/>
</dbReference>
<keyword evidence="1" id="KW-0001">2Fe-2S</keyword>
<evidence type="ECO:0000256" key="1">
    <source>
        <dbReference type="ARBA" id="ARBA00022714"/>
    </source>
</evidence>
<keyword evidence="2" id="KW-0479">Metal-binding</keyword>
<proteinExistence type="predicted"/>
<feature type="compositionally biased region" description="Low complexity" evidence="6">
    <location>
        <begin position="395"/>
        <end position="412"/>
    </location>
</feature>
<feature type="region of interest" description="Disordered" evidence="6">
    <location>
        <begin position="344"/>
        <end position="440"/>
    </location>
</feature>
<dbReference type="Pfam" id="PF00848">
    <property type="entry name" value="Ring_hydroxyl_A"/>
    <property type="match status" value="1"/>
</dbReference>
<evidence type="ECO:0000256" key="6">
    <source>
        <dbReference type="SAM" id="MobiDB-lite"/>
    </source>
</evidence>
<dbReference type="GO" id="GO:0051537">
    <property type="term" value="F:2 iron, 2 sulfur cluster binding"/>
    <property type="evidence" value="ECO:0007669"/>
    <property type="project" value="UniProtKB-KW"/>
</dbReference>
<dbReference type="InterPro" id="IPR017941">
    <property type="entry name" value="Rieske_2Fe-2S"/>
</dbReference>
<name>B6VRR6_STRGD</name>
<evidence type="ECO:0000256" key="3">
    <source>
        <dbReference type="ARBA" id="ARBA00023002"/>
    </source>
</evidence>
<evidence type="ECO:0000256" key="5">
    <source>
        <dbReference type="ARBA" id="ARBA00023014"/>
    </source>
</evidence>
<dbReference type="GO" id="GO:0016705">
    <property type="term" value="F:oxidoreductase activity, acting on paired donors, with incorporation or reduction of molecular oxygen"/>
    <property type="evidence" value="ECO:0007669"/>
    <property type="project" value="UniProtKB-ARBA"/>
</dbReference>
<reference evidence="8" key="1">
    <citation type="journal article" date="2009" name="J. Antibiot.">
        <title>Prodigiosin biosynthesis gene cluster in the roseophilin producer Streptomyces griseoviridis.</title>
        <authorList>
            <person name="Kawasaki T."/>
            <person name="Sakurai F."/>
            <person name="Nagatsuka S."/>
            <person name="Hayakawa Y."/>
        </authorList>
    </citation>
    <scope>NUCLEOTIDE SEQUENCE</scope>
    <source>
        <strain evidence="8">2464-S5</strain>
    </source>
</reference>
<accession>B6VRR6</accession>
<evidence type="ECO:0000259" key="7">
    <source>
        <dbReference type="PROSITE" id="PS51296"/>
    </source>
</evidence>
<keyword evidence="3" id="KW-0560">Oxidoreductase</keyword>
<organism evidence="8">
    <name type="scientific">Streptomyces griseoviridis</name>
    <dbReference type="NCBI Taxonomy" id="45398"/>
    <lineage>
        <taxon>Bacteria</taxon>
        <taxon>Bacillati</taxon>
        <taxon>Actinomycetota</taxon>
        <taxon>Actinomycetes</taxon>
        <taxon>Kitasatosporales</taxon>
        <taxon>Streptomycetaceae</taxon>
        <taxon>Streptomyces</taxon>
    </lineage>
</organism>
<dbReference type="EMBL" id="AB469822">
    <property type="protein sequence ID" value="BAG84256.2"/>
    <property type="molecule type" value="Genomic_DNA"/>
</dbReference>
<evidence type="ECO:0000256" key="4">
    <source>
        <dbReference type="ARBA" id="ARBA00023004"/>
    </source>
</evidence>
<feature type="compositionally biased region" description="Polar residues" evidence="6">
    <location>
        <begin position="371"/>
        <end position="389"/>
    </location>
</feature>
<dbReference type="PROSITE" id="PS51296">
    <property type="entry name" value="RIESKE"/>
    <property type="match status" value="1"/>
</dbReference>
<feature type="domain" description="Rieske" evidence="7">
    <location>
        <begin position="6"/>
        <end position="111"/>
    </location>
</feature>
<keyword evidence="5" id="KW-0411">Iron-sulfur</keyword>